<reference evidence="2" key="1">
    <citation type="journal article" date="2012" name="Proc. Natl. Acad. Sci. U.S.A.">
        <title>Antigenic diversity is generated by distinct evolutionary mechanisms in African trypanosome species.</title>
        <authorList>
            <person name="Jackson A.P."/>
            <person name="Berry A."/>
            <person name="Aslett M."/>
            <person name="Allison H.C."/>
            <person name="Burton P."/>
            <person name="Vavrova-Anderson J."/>
            <person name="Brown R."/>
            <person name="Browne H."/>
            <person name="Corton N."/>
            <person name="Hauser H."/>
            <person name="Gamble J."/>
            <person name="Gilderthorp R."/>
            <person name="Marcello L."/>
            <person name="McQuillan J."/>
            <person name="Otto T.D."/>
            <person name="Quail M.A."/>
            <person name="Sanders M.J."/>
            <person name="van Tonder A."/>
            <person name="Ginger M.L."/>
            <person name="Field M.C."/>
            <person name="Barry J.D."/>
            <person name="Hertz-Fowler C."/>
            <person name="Berriman M."/>
        </authorList>
    </citation>
    <scope>NUCLEOTIDE SEQUENCE</scope>
    <source>
        <strain evidence="2">IL3000</strain>
    </source>
</reference>
<evidence type="ECO:0000256" key="1">
    <source>
        <dbReference type="SAM" id="MobiDB-lite"/>
    </source>
</evidence>
<dbReference type="AlphaFoldDB" id="G0UN16"/>
<sequence>MEGCGRPFTTERCRTSLSLRPGGSLAPSGVKPAPCRPCALPRSSSGRSSQRALTPLRNGPIVPPYARSLTSLHVVPAGRSPLLLRYPIATALLAGFSNSVFLQHTSCRAARNAVTVAMVGILELPGSTMFHTDSPRVTASHTPFLTAATTAARGRSLPVPSTTSIHPNATPLVQTKLFPLSSTVVTIVTRCMAKMITNASFTSMVHLW</sequence>
<gene>
    <name evidence="2" type="ORF">TCIL3000_6_20</name>
</gene>
<feature type="region of interest" description="Disordered" evidence="1">
    <location>
        <begin position="19"/>
        <end position="57"/>
    </location>
</feature>
<feature type="compositionally biased region" description="Polar residues" evidence="1">
    <location>
        <begin position="42"/>
        <end position="52"/>
    </location>
</feature>
<dbReference type="VEuPathDB" id="TriTrypDB:TcIL3000_6_20"/>
<proteinExistence type="predicted"/>
<name>G0UN16_TRYCI</name>
<protein>
    <submittedName>
        <fullName evidence="2">Uncharacterized protein TCIL3000_6_20</fullName>
    </submittedName>
</protein>
<dbReference type="EMBL" id="HE575319">
    <property type="protein sequence ID" value="CCC90776.1"/>
    <property type="molecule type" value="Genomic_DNA"/>
</dbReference>
<accession>G0UN16</accession>
<evidence type="ECO:0000313" key="2">
    <source>
        <dbReference type="EMBL" id="CCC90776.1"/>
    </source>
</evidence>
<organism evidence="2">
    <name type="scientific">Trypanosoma congolense (strain IL3000)</name>
    <dbReference type="NCBI Taxonomy" id="1068625"/>
    <lineage>
        <taxon>Eukaryota</taxon>
        <taxon>Discoba</taxon>
        <taxon>Euglenozoa</taxon>
        <taxon>Kinetoplastea</taxon>
        <taxon>Metakinetoplastina</taxon>
        <taxon>Trypanosomatida</taxon>
        <taxon>Trypanosomatidae</taxon>
        <taxon>Trypanosoma</taxon>
        <taxon>Nannomonas</taxon>
    </lineage>
</organism>